<feature type="compositionally biased region" description="Basic and acidic residues" evidence="1">
    <location>
        <begin position="45"/>
        <end position="66"/>
    </location>
</feature>
<protein>
    <submittedName>
        <fullName evidence="2">Uncharacterized protein</fullName>
    </submittedName>
</protein>
<evidence type="ECO:0000256" key="1">
    <source>
        <dbReference type="SAM" id="MobiDB-lite"/>
    </source>
</evidence>
<name>A0AAV7P758_PLEWA</name>
<evidence type="ECO:0000313" key="2">
    <source>
        <dbReference type="EMBL" id="KAJ1124051.1"/>
    </source>
</evidence>
<feature type="region of interest" description="Disordered" evidence="1">
    <location>
        <begin position="1"/>
        <end position="66"/>
    </location>
</feature>
<organism evidence="2 3">
    <name type="scientific">Pleurodeles waltl</name>
    <name type="common">Iberian ribbed newt</name>
    <dbReference type="NCBI Taxonomy" id="8319"/>
    <lineage>
        <taxon>Eukaryota</taxon>
        <taxon>Metazoa</taxon>
        <taxon>Chordata</taxon>
        <taxon>Craniata</taxon>
        <taxon>Vertebrata</taxon>
        <taxon>Euteleostomi</taxon>
        <taxon>Amphibia</taxon>
        <taxon>Batrachia</taxon>
        <taxon>Caudata</taxon>
        <taxon>Salamandroidea</taxon>
        <taxon>Salamandridae</taxon>
        <taxon>Pleurodelinae</taxon>
        <taxon>Pleurodeles</taxon>
    </lineage>
</organism>
<dbReference type="Proteomes" id="UP001066276">
    <property type="component" value="Chromosome 7"/>
</dbReference>
<accession>A0AAV7P758</accession>
<reference evidence="2" key="1">
    <citation type="journal article" date="2022" name="bioRxiv">
        <title>Sequencing and chromosome-scale assembly of the giantPleurodeles waltlgenome.</title>
        <authorList>
            <person name="Brown T."/>
            <person name="Elewa A."/>
            <person name="Iarovenko S."/>
            <person name="Subramanian E."/>
            <person name="Araus A.J."/>
            <person name="Petzold A."/>
            <person name="Susuki M."/>
            <person name="Suzuki K.-i.T."/>
            <person name="Hayashi T."/>
            <person name="Toyoda A."/>
            <person name="Oliveira C."/>
            <person name="Osipova E."/>
            <person name="Leigh N.D."/>
            <person name="Simon A."/>
            <person name="Yun M.H."/>
        </authorList>
    </citation>
    <scope>NUCLEOTIDE SEQUENCE</scope>
    <source>
        <strain evidence="2">20211129_DDA</strain>
        <tissue evidence="2">Liver</tissue>
    </source>
</reference>
<proteinExistence type="predicted"/>
<sequence length="66" mass="6593">MGAAGAAGCRRDEGLPRLLPGGGGLTAGASGRSPNGVALARTKPGAHEKEARGRALRRGCDAARRE</sequence>
<dbReference type="AlphaFoldDB" id="A0AAV7P758"/>
<gene>
    <name evidence="2" type="ORF">NDU88_002515</name>
</gene>
<evidence type="ECO:0000313" key="3">
    <source>
        <dbReference type="Proteomes" id="UP001066276"/>
    </source>
</evidence>
<comment type="caution">
    <text evidence="2">The sequence shown here is derived from an EMBL/GenBank/DDBJ whole genome shotgun (WGS) entry which is preliminary data.</text>
</comment>
<keyword evidence="3" id="KW-1185">Reference proteome</keyword>
<dbReference type="EMBL" id="JANPWB010000011">
    <property type="protein sequence ID" value="KAJ1124051.1"/>
    <property type="molecule type" value="Genomic_DNA"/>
</dbReference>